<proteinExistence type="predicted"/>
<protein>
    <submittedName>
        <fullName evidence="3">DUF305 domain-containing protein</fullName>
    </submittedName>
</protein>
<evidence type="ECO:0000313" key="4">
    <source>
        <dbReference type="Proteomes" id="UP001159370"/>
    </source>
</evidence>
<name>A0AA43GZ09_9CYAN</name>
<dbReference type="InterPro" id="IPR005183">
    <property type="entry name" value="DUF305_CopM-like"/>
</dbReference>
<gene>
    <name evidence="3" type="ORF">NWP23_10155</name>
</gene>
<evidence type="ECO:0000256" key="1">
    <source>
        <dbReference type="SAM" id="SignalP"/>
    </source>
</evidence>
<dbReference type="Gene3D" id="1.20.1260.10">
    <property type="match status" value="1"/>
</dbReference>
<dbReference type="PANTHER" id="PTHR36933:SF1">
    <property type="entry name" value="SLL0788 PROTEIN"/>
    <property type="match status" value="1"/>
</dbReference>
<feature type="domain" description="DUF305" evidence="2">
    <location>
        <begin position="79"/>
        <end position="226"/>
    </location>
</feature>
<feature type="signal peptide" evidence="1">
    <location>
        <begin position="1"/>
        <end position="28"/>
    </location>
</feature>
<dbReference type="RefSeq" id="WP_280649515.1">
    <property type="nucleotide sequence ID" value="NZ_JANQDL010000070.1"/>
</dbReference>
<keyword evidence="1" id="KW-0732">Signal</keyword>
<dbReference type="Proteomes" id="UP001159370">
    <property type="component" value="Unassembled WGS sequence"/>
</dbReference>
<evidence type="ECO:0000313" key="3">
    <source>
        <dbReference type="EMBL" id="MDH6064119.1"/>
    </source>
</evidence>
<organism evidence="3 4">
    <name type="scientific">Umezakia ovalisporum FSS-62</name>
    <dbReference type="NCBI Taxonomy" id="2971776"/>
    <lineage>
        <taxon>Bacteria</taxon>
        <taxon>Bacillati</taxon>
        <taxon>Cyanobacteriota</taxon>
        <taxon>Cyanophyceae</taxon>
        <taxon>Nostocales</taxon>
        <taxon>Nodulariaceae</taxon>
        <taxon>Umezakia</taxon>
    </lineage>
</organism>
<dbReference type="InterPro" id="IPR012347">
    <property type="entry name" value="Ferritin-like"/>
</dbReference>
<dbReference type="AlphaFoldDB" id="A0AA43GZ09"/>
<dbReference type="PROSITE" id="PS51257">
    <property type="entry name" value="PROKAR_LIPOPROTEIN"/>
    <property type="match status" value="1"/>
</dbReference>
<dbReference type="GeneID" id="83686523"/>
<dbReference type="Pfam" id="PF03713">
    <property type="entry name" value="DUF305"/>
    <property type="match status" value="1"/>
</dbReference>
<accession>A0AA43GZ09</accession>
<dbReference type="PANTHER" id="PTHR36933">
    <property type="entry name" value="SLL0788 PROTEIN"/>
    <property type="match status" value="1"/>
</dbReference>
<reference evidence="3 4" key="1">
    <citation type="journal article" date="2023" name="J. Phycol.">
        <title>Chrysosporum ovalisporum is synonymous with the true-branching cyanobacterium Umezakia natans (Nostocales/Aphanizomenonaceae).</title>
        <authorList>
            <person name="McGregor G.B."/>
            <person name="Sendall B.C."/>
            <person name="Niiyama Y."/>
            <person name="Tuji A."/>
            <person name="Willis A."/>
        </authorList>
    </citation>
    <scope>NUCLEOTIDE SEQUENCE [LARGE SCALE GENOMIC DNA]</scope>
    <source>
        <strain evidence="3 4">FSS-62</strain>
    </source>
</reference>
<evidence type="ECO:0000259" key="2">
    <source>
        <dbReference type="Pfam" id="PF03713"/>
    </source>
</evidence>
<sequence>MEILSLRNNLLALSFVLFTSLISGVLTACSPGTTENSNNTGEISDCTNCSAGDNRQQVNHTDVNHDMDLGPTDTNYNLRFIDGMILHHQGAVEMAKEVQQKSQRPELKQLADAIITDQNQEIGQMQQWRTAWYPNAKDEPMAYHSKMGHMMEMTPEQKQSMMMSVDLGAADSKFDLRFINAMIPHHEGAVVMAKDALEKSQRSEMKKLAQEIIKAQEAEIKQMKQWRQAWYNQ</sequence>
<dbReference type="EMBL" id="JANQDL010000070">
    <property type="protein sequence ID" value="MDH6064119.1"/>
    <property type="molecule type" value="Genomic_DNA"/>
</dbReference>
<feature type="chain" id="PRO_5041257658" evidence="1">
    <location>
        <begin position="29"/>
        <end position="233"/>
    </location>
</feature>
<comment type="caution">
    <text evidence="3">The sequence shown here is derived from an EMBL/GenBank/DDBJ whole genome shotgun (WGS) entry which is preliminary data.</text>
</comment>